<dbReference type="EMBL" id="JACSQA010000006">
    <property type="protein sequence ID" value="MBD8026349.1"/>
    <property type="molecule type" value="Genomic_DNA"/>
</dbReference>
<dbReference type="InterPro" id="IPR025714">
    <property type="entry name" value="Methyltranfer_dom"/>
</dbReference>
<evidence type="ECO:0000313" key="3">
    <source>
        <dbReference type="Proteomes" id="UP000640930"/>
    </source>
</evidence>
<sequence length="259" mass="29311">MVLTNPTTFTNWLPPHSIAWYKQLSQIQNEYTYPWNSTITEPNGETIFEHEVNQIIANKKVLDIGCGDGSFTFQCSSVAKEIVGFDVTDSFIQVGQNNEKPNVSFVIGNVKIGLPFKRNEFDCAYIRKGPTSAYLQLKNLVKTKGEILGLHPGDDMGKELSLLFPNLFLPSIGTPILTSITQKLEQCQFSDFKIEIINCIEYLHSALDVIKLRCFGQHPSIYKRILKNDLLEISRIFEQNATKDGLPITFSRYIVKVVV</sequence>
<dbReference type="CDD" id="cd02440">
    <property type="entry name" value="AdoMet_MTases"/>
    <property type="match status" value="1"/>
</dbReference>
<evidence type="ECO:0000313" key="2">
    <source>
        <dbReference type="EMBL" id="MBD8026349.1"/>
    </source>
</evidence>
<dbReference type="Gene3D" id="3.40.50.150">
    <property type="entry name" value="Vaccinia Virus protein VP39"/>
    <property type="match status" value="1"/>
</dbReference>
<dbReference type="Pfam" id="PF13847">
    <property type="entry name" value="Methyltransf_31"/>
    <property type="match status" value="1"/>
</dbReference>
<feature type="domain" description="Methyltransferase" evidence="1">
    <location>
        <begin position="58"/>
        <end position="147"/>
    </location>
</feature>
<gene>
    <name evidence="2" type="ORF">H9636_06725</name>
</gene>
<keyword evidence="2" id="KW-0489">Methyltransferase</keyword>
<protein>
    <submittedName>
        <fullName evidence="2">Methyltransferase domain-containing protein</fullName>
    </submittedName>
</protein>
<dbReference type="GO" id="GO:0032259">
    <property type="term" value="P:methylation"/>
    <property type="evidence" value="ECO:0007669"/>
    <property type="project" value="UniProtKB-KW"/>
</dbReference>
<dbReference type="GO" id="GO:0008168">
    <property type="term" value="F:methyltransferase activity"/>
    <property type="evidence" value="ECO:0007669"/>
    <property type="project" value="UniProtKB-KW"/>
</dbReference>
<dbReference type="InterPro" id="IPR029063">
    <property type="entry name" value="SAM-dependent_MTases_sf"/>
</dbReference>
<accession>A0ABR8XAL5</accession>
<dbReference type="RefSeq" id="WP_191706847.1">
    <property type="nucleotide sequence ID" value="NZ_JACSQA010000006.1"/>
</dbReference>
<organism evidence="2 3">
    <name type="scientific">Ureibacillus galli</name>
    <dbReference type="NCBI Taxonomy" id="2762222"/>
    <lineage>
        <taxon>Bacteria</taxon>
        <taxon>Bacillati</taxon>
        <taxon>Bacillota</taxon>
        <taxon>Bacilli</taxon>
        <taxon>Bacillales</taxon>
        <taxon>Caryophanaceae</taxon>
        <taxon>Ureibacillus</taxon>
    </lineage>
</organism>
<keyword evidence="2" id="KW-0808">Transferase</keyword>
<name>A0ABR8XAL5_9BACL</name>
<reference evidence="2 3" key="1">
    <citation type="submission" date="2020-08" db="EMBL/GenBank/DDBJ databases">
        <title>A Genomic Blueprint of the Chicken Gut Microbiome.</title>
        <authorList>
            <person name="Gilroy R."/>
            <person name="Ravi A."/>
            <person name="Getino M."/>
            <person name="Pursley I."/>
            <person name="Horton D.L."/>
            <person name="Alikhan N.-F."/>
            <person name="Baker D."/>
            <person name="Gharbi K."/>
            <person name="Hall N."/>
            <person name="Watson M."/>
            <person name="Adriaenssens E.M."/>
            <person name="Foster-Nyarko E."/>
            <person name="Jarju S."/>
            <person name="Secka A."/>
            <person name="Antonio M."/>
            <person name="Oren A."/>
            <person name="Chaudhuri R."/>
            <person name="La Ragione R.M."/>
            <person name="Hildebrand F."/>
            <person name="Pallen M.J."/>
        </authorList>
    </citation>
    <scope>NUCLEOTIDE SEQUENCE [LARGE SCALE GENOMIC DNA]</scope>
    <source>
        <strain evidence="2 3">Re31</strain>
    </source>
</reference>
<dbReference type="SUPFAM" id="SSF53335">
    <property type="entry name" value="S-adenosyl-L-methionine-dependent methyltransferases"/>
    <property type="match status" value="1"/>
</dbReference>
<proteinExistence type="predicted"/>
<keyword evidence="3" id="KW-1185">Reference proteome</keyword>
<dbReference type="Proteomes" id="UP000640930">
    <property type="component" value="Unassembled WGS sequence"/>
</dbReference>
<evidence type="ECO:0000259" key="1">
    <source>
        <dbReference type="Pfam" id="PF13847"/>
    </source>
</evidence>
<comment type="caution">
    <text evidence="2">The sequence shown here is derived from an EMBL/GenBank/DDBJ whole genome shotgun (WGS) entry which is preliminary data.</text>
</comment>